<protein>
    <submittedName>
        <fullName evidence="1">Uncharacterized protein</fullName>
    </submittedName>
</protein>
<dbReference type="AlphaFoldDB" id="A0AAV4XM20"/>
<proteinExistence type="predicted"/>
<dbReference type="EMBL" id="BPLR01000568">
    <property type="protein sequence ID" value="GIY95728.1"/>
    <property type="molecule type" value="Genomic_DNA"/>
</dbReference>
<evidence type="ECO:0000313" key="2">
    <source>
        <dbReference type="Proteomes" id="UP001054945"/>
    </source>
</evidence>
<reference evidence="1 2" key="1">
    <citation type="submission" date="2021-06" db="EMBL/GenBank/DDBJ databases">
        <title>Caerostris extrusa draft genome.</title>
        <authorList>
            <person name="Kono N."/>
            <person name="Arakawa K."/>
        </authorList>
    </citation>
    <scope>NUCLEOTIDE SEQUENCE [LARGE SCALE GENOMIC DNA]</scope>
</reference>
<comment type="caution">
    <text evidence="1">The sequence shown here is derived from an EMBL/GenBank/DDBJ whole genome shotgun (WGS) entry which is preliminary data.</text>
</comment>
<accession>A0AAV4XM20</accession>
<dbReference type="Proteomes" id="UP001054945">
    <property type="component" value="Unassembled WGS sequence"/>
</dbReference>
<name>A0AAV4XM20_CAEEX</name>
<keyword evidence="2" id="KW-1185">Reference proteome</keyword>
<sequence>MSPTNHTYITVAVTIPIYSTMSRTNPTYTTAAITILTFDHYNSDHNDYYFFPYSTMAPEFYILNYNSNFSTLDPTNPTYFTIVIPIPTCGHYK</sequence>
<gene>
    <name evidence="1" type="ORF">CEXT_740921</name>
</gene>
<evidence type="ECO:0000313" key="1">
    <source>
        <dbReference type="EMBL" id="GIY95728.1"/>
    </source>
</evidence>
<organism evidence="1 2">
    <name type="scientific">Caerostris extrusa</name>
    <name type="common">Bark spider</name>
    <name type="synonym">Caerostris bankana</name>
    <dbReference type="NCBI Taxonomy" id="172846"/>
    <lineage>
        <taxon>Eukaryota</taxon>
        <taxon>Metazoa</taxon>
        <taxon>Ecdysozoa</taxon>
        <taxon>Arthropoda</taxon>
        <taxon>Chelicerata</taxon>
        <taxon>Arachnida</taxon>
        <taxon>Araneae</taxon>
        <taxon>Araneomorphae</taxon>
        <taxon>Entelegynae</taxon>
        <taxon>Araneoidea</taxon>
        <taxon>Araneidae</taxon>
        <taxon>Caerostris</taxon>
    </lineage>
</organism>